<dbReference type="InterPro" id="IPR011010">
    <property type="entry name" value="DNA_brk_join_enz"/>
</dbReference>
<dbReference type="SUPFAM" id="SSF56349">
    <property type="entry name" value="DNA breaking-rejoining enzymes"/>
    <property type="match status" value="1"/>
</dbReference>
<sequence>MLAAGVHPKIVSEALGHSTVAITLDIYRPVTPGLQEAAAKQLDSVLPVRVVTQRHGEV</sequence>
<accession>X1LSA1</accession>
<evidence type="ECO:0000313" key="2">
    <source>
        <dbReference type="EMBL" id="GAI08701.1"/>
    </source>
</evidence>
<dbReference type="GO" id="GO:0003677">
    <property type="term" value="F:DNA binding"/>
    <property type="evidence" value="ECO:0007669"/>
    <property type="project" value="InterPro"/>
</dbReference>
<organism evidence="2">
    <name type="scientific">marine sediment metagenome</name>
    <dbReference type="NCBI Taxonomy" id="412755"/>
    <lineage>
        <taxon>unclassified sequences</taxon>
        <taxon>metagenomes</taxon>
        <taxon>ecological metagenomes</taxon>
    </lineage>
</organism>
<proteinExistence type="predicted"/>
<dbReference type="InterPro" id="IPR013762">
    <property type="entry name" value="Integrase-like_cat_sf"/>
</dbReference>
<protein>
    <recommendedName>
        <fullName evidence="3">Tyr recombinase domain-containing protein</fullName>
    </recommendedName>
</protein>
<name>X1LSA1_9ZZZZ</name>
<gene>
    <name evidence="2" type="ORF">S06H3_12569</name>
</gene>
<comment type="caution">
    <text evidence="2">The sequence shown here is derived from an EMBL/GenBank/DDBJ whole genome shotgun (WGS) entry which is preliminary data.</text>
</comment>
<dbReference type="AlphaFoldDB" id="X1LSA1"/>
<keyword evidence="1" id="KW-0233">DNA recombination</keyword>
<dbReference type="Gene3D" id="1.10.443.10">
    <property type="entry name" value="Intergrase catalytic core"/>
    <property type="match status" value="1"/>
</dbReference>
<evidence type="ECO:0000256" key="1">
    <source>
        <dbReference type="ARBA" id="ARBA00023172"/>
    </source>
</evidence>
<dbReference type="GO" id="GO:0006310">
    <property type="term" value="P:DNA recombination"/>
    <property type="evidence" value="ECO:0007669"/>
    <property type="project" value="UniProtKB-KW"/>
</dbReference>
<reference evidence="2" key="1">
    <citation type="journal article" date="2014" name="Front. Microbiol.">
        <title>High frequency of phylogenetically diverse reductive dehalogenase-homologous genes in deep subseafloor sedimentary metagenomes.</title>
        <authorList>
            <person name="Kawai M."/>
            <person name="Futagami T."/>
            <person name="Toyoda A."/>
            <person name="Takaki Y."/>
            <person name="Nishi S."/>
            <person name="Hori S."/>
            <person name="Arai W."/>
            <person name="Tsubouchi T."/>
            <person name="Morono Y."/>
            <person name="Uchiyama I."/>
            <person name="Ito T."/>
            <person name="Fujiyama A."/>
            <person name="Inagaki F."/>
            <person name="Takami H."/>
        </authorList>
    </citation>
    <scope>NUCLEOTIDE SEQUENCE</scope>
    <source>
        <strain evidence="2">Expedition CK06-06</strain>
    </source>
</reference>
<dbReference type="EMBL" id="BARV01006146">
    <property type="protein sequence ID" value="GAI08701.1"/>
    <property type="molecule type" value="Genomic_DNA"/>
</dbReference>
<dbReference type="GO" id="GO:0015074">
    <property type="term" value="P:DNA integration"/>
    <property type="evidence" value="ECO:0007669"/>
    <property type="project" value="InterPro"/>
</dbReference>
<evidence type="ECO:0008006" key="3">
    <source>
        <dbReference type="Google" id="ProtNLM"/>
    </source>
</evidence>